<dbReference type="SUPFAM" id="SSF49785">
    <property type="entry name" value="Galactose-binding domain-like"/>
    <property type="match status" value="2"/>
</dbReference>
<feature type="chain" id="PRO_5024304605" description="Beta-galactosidase" evidence="7">
    <location>
        <begin position="22"/>
        <end position="647"/>
    </location>
</feature>
<keyword evidence="3 5" id="KW-0326">Glycosidase</keyword>
<dbReference type="SUPFAM" id="SSF51445">
    <property type="entry name" value="(Trans)glycosidases"/>
    <property type="match status" value="1"/>
</dbReference>
<dbReference type="InterPro" id="IPR001944">
    <property type="entry name" value="Glycoside_Hdrlase_35"/>
</dbReference>
<evidence type="ECO:0000313" key="12">
    <source>
        <dbReference type="Proteomes" id="UP000292424"/>
    </source>
</evidence>
<accession>A0A5P2G8F4</accession>
<feature type="domain" description="Beta-galactosidase 1-like first all-beta" evidence="9">
    <location>
        <begin position="429"/>
        <end position="539"/>
    </location>
</feature>
<dbReference type="Gene3D" id="2.60.120.260">
    <property type="entry name" value="Galactose-binding domain-like"/>
    <property type="match status" value="2"/>
</dbReference>
<evidence type="ECO:0000259" key="10">
    <source>
        <dbReference type="Pfam" id="PF21467"/>
    </source>
</evidence>
<dbReference type="Pfam" id="PF21317">
    <property type="entry name" value="BetaGal_ABD_1"/>
    <property type="match status" value="1"/>
</dbReference>
<keyword evidence="7" id="KW-0732">Signal</keyword>
<gene>
    <name evidence="11" type="ORF">E0W69_015655</name>
</gene>
<evidence type="ECO:0000256" key="5">
    <source>
        <dbReference type="RuleBase" id="RU000675"/>
    </source>
</evidence>
<evidence type="ECO:0000256" key="4">
    <source>
        <dbReference type="PIRSR" id="PIRSR006336-1"/>
    </source>
</evidence>
<dbReference type="EMBL" id="CP044016">
    <property type="protein sequence ID" value="QES90030.1"/>
    <property type="molecule type" value="Genomic_DNA"/>
</dbReference>
<dbReference type="GO" id="GO:0004565">
    <property type="term" value="F:beta-galactosidase activity"/>
    <property type="evidence" value="ECO:0007669"/>
    <property type="project" value="UniProtKB-EC"/>
</dbReference>
<dbReference type="PRINTS" id="PR00742">
    <property type="entry name" value="GLHYDRLASE35"/>
</dbReference>
<evidence type="ECO:0000256" key="3">
    <source>
        <dbReference type="ARBA" id="ARBA00023295"/>
    </source>
</evidence>
<dbReference type="PROSITE" id="PS01182">
    <property type="entry name" value="GLYCOSYL_HYDROL_F35"/>
    <property type="match status" value="1"/>
</dbReference>
<feature type="active site" description="Nucleophile" evidence="4">
    <location>
        <position position="266"/>
    </location>
</feature>
<dbReference type="EC" id="3.2.1.23" evidence="5"/>
<comment type="similarity">
    <text evidence="1 6">Belongs to the glycosyl hydrolase 35 family.</text>
</comment>
<dbReference type="Proteomes" id="UP000292424">
    <property type="component" value="Chromosome"/>
</dbReference>
<dbReference type="InterPro" id="IPR019801">
    <property type="entry name" value="Glyco_hydro_35_CS"/>
</dbReference>
<dbReference type="InterPro" id="IPR048912">
    <property type="entry name" value="BetaGal1-like_ABD1"/>
</dbReference>
<dbReference type="InterPro" id="IPR017853">
    <property type="entry name" value="GH"/>
</dbReference>
<keyword evidence="2 5" id="KW-0378">Hydrolase</keyword>
<dbReference type="KEGG" id="arac:E0W69_015655"/>
<evidence type="ECO:0000256" key="2">
    <source>
        <dbReference type="ARBA" id="ARBA00022801"/>
    </source>
</evidence>
<comment type="catalytic activity">
    <reaction evidence="5">
        <text>Hydrolysis of terminal non-reducing beta-D-galactose residues in beta-D-galactosides.</text>
        <dbReference type="EC" id="3.2.1.23"/>
    </reaction>
</comment>
<dbReference type="GO" id="GO:0005975">
    <property type="term" value="P:carbohydrate metabolic process"/>
    <property type="evidence" value="ECO:0007669"/>
    <property type="project" value="InterPro"/>
</dbReference>
<evidence type="ECO:0000256" key="7">
    <source>
        <dbReference type="SAM" id="SignalP"/>
    </source>
</evidence>
<dbReference type="PANTHER" id="PTHR23421">
    <property type="entry name" value="BETA-GALACTOSIDASE RELATED"/>
    <property type="match status" value="1"/>
</dbReference>
<sequence length="647" mass="72848">MKKLLFSLLASGLLTISVSHAQKAKHTFNIENGHFLYDGKPIQLHAGEMHFARVPHQYWRHRLQMIKAMGLNAVTTYIFWNWQETAPGVWNFSGDHDVAEFVKEAGEEGLFVLLRPGPYACGEWEFGGYPWWLPKTKDMVIRADNPPFLDSCNNYIQKIAGQLKDLQITHGGPIIMVQAENEFGSYVAQRPDITLENHQKYSYKIKDLLVKAGFDVPFYTADGSWLFKEGSIPGALPGADGEDDTKKLKTLVNQYHDGIGPYFVAEYYPGWLDHWAEPFPKVSASSVAKQLRKYVEDTVSFNMYMVHGGTNFAFTSGANYEARPKDEKALDGNPVNGMGKTETKKRIQKTHDIQPDMTSYDYDAPISEAGWVTPKYDSIRNLLQSHSTTKFPAVPAAIPVISIPDITLTKAANLLELAKKIKPVENDKPLTFEDLNQGNGYMLYSKKFTQPIQGTLSIPGLRDFAVIYVNGKKVGVLNRYYNSYDMDINIPSNAELQILVENMGRINYGAEIIHNTKGIISPVTIGNKEIMGNWQMRSLPMSEEPNLTKAKSNYSEGTPTIYQGSFNLDKTGDTFFDMRDWGKGIVFINGKNLGRYWSTVGPQLTLYVPGVWLKKGKNTVEIFEQLNDSKQTVLKTTKTPILDQLVK</sequence>
<dbReference type="Pfam" id="PF21467">
    <property type="entry name" value="BetaGal_gal-bd"/>
    <property type="match status" value="1"/>
</dbReference>
<feature type="domain" description="Beta-galactosidase galactose-binding" evidence="10">
    <location>
        <begin position="559"/>
        <end position="618"/>
    </location>
</feature>
<dbReference type="InterPro" id="IPR026283">
    <property type="entry name" value="B-gal_1-like"/>
</dbReference>
<dbReference type="InterPro" id="IPR008979">
    <property type="entry name" value="Galactose-bd-like_sf"/>
</dbReference>
<dbReference type="Pfam" id="PF01301">
    <property type="entry name" value="Glyco_hydro_35"/>
    <property type="match status" value="1"/>
</dbReference>
<dbReference type="InterPro" id="IPR048913">
    <property type="entry name" value="BetaGal_gal-bd"/>
</dbReference>
<dbReference type="OrthoDB" id="703126at2"/>
<evidence type="ECO:0000259" key="9">
    <source>
        <dbReference type="Pfam" id="PF21317"/>
    </source>
</evidence>
<dbReference type="InterPro" id="IPR031330">
    <property type="entry name" value="Gly_Hdrlase_35_cat"/>
</dbReference>
<reference evidence="11 12" key="1">
    <citation type="submission" date="2019-09" db="EMBL/GenBank/DDBJ databases">
        <title>Complete genome sequence of Arachidicoccus sp. B3-10 isolated from apple orchard soil.</title>
        <authorList>
            <person name="Kim H.S."/>
            <person name="Han K.-I."/>
            <person name="Suh M.K."/>
            <person name="Lee K.C."/>
            <person name="Eom M.K."/>
            <person name="Kim J.-S."/>
            <person name="Kang S.W."/>
            <person name="Sin Y."/>
            <person name="Lee J.-S."/>
        </authorList>
    </citation>
    <scope>NUCLEOTIDE SEQUENCE [LARGE SCALE GENOMIC DNA]</scope>
    <source>
        <strain evidence="11 12">B3-10</strain>
    </source>
</reference>
<dbReference type="AlphaFoldDB" id="A0A5P2G8F4"/>
<name>A0A5P2G8F4_9BACT</name>
<dbReference type="Gene3D" id="3.20.20.80">
    <property type="entry name" value="Glycosidases"/>
    <property type="match status" value="1"/>
</dbReference>
<organism evidence="11 12">
    <name type="scientific">Rhizosphaericola mali</name>
    <dbReference type="NCBI Taxonomy" id="2545455"/>
    <lineage>
        <taxon>Bacteria</taxon>
        <taxon>Pseudomonadati</taxon>
        <taxon>Bacteroidota</taxon>
        <taxon>Chitinophagia</taxon>
        <taxon>Chitinophagales</taxon>
        <taxon>Chitinophagaceae</taxon>
        <taxon>Rhizosphaericola</taxon>
    </lineage>
</organism>
<evidence type="ECO:0000256" key="1">
    <source>
        <dbReference type="ARBA" id="ARBA00009809"/>
    </source>
</evidence>
<dbReference type="RefSeq" id="WP_131330987.1">
    <property type="nucleotide sequence ID" value="NZ_CP044016.1"/>
</dbReference>
<protein>
    <recommendedName>
        <fullName evidence="5">Beta-galactosidase</fullName>
        <ecNumber evidence="5">3.2.1.23</ecNumber>
    </recommendedName>
</protein>
<evidence type="ECO:0000256" key="6">
    <source>
        <dbReference type="RuleBase" id="RU003679"/>
    </source>
</evidence>
<feature type="domain" description="Glycoside hydrolase 35 catalytic" evidence="8">
    <location>
        <begin position="35"/>
        <end position="384"/>
    </location>
</feature>
<feature type="active site" description="Proton donor" evidence="4">
    <location>
        <position position="182"/>
    </location>
</feature>
<keyword evidence="12" id="KW-1185">Reference proteome</keyword>
<feature type="signal peptide" evidence="7">
    <location>
        <begin position="1"/>
        <end position="21"/>
    </location>
</feature>
<evidence type="ECO:0000313" key="11">
    <source>
        <dbReference type="EMBL" id="QES90030.1"/>
    </source>
</evidence>
<proteinExistence type="inferred from homology"/>
<evidence type="ECO:0000259" key="8">
    <source>
        <dbReference type="Pfam" id="PF01301"/>
    </source>
</evidence>
<dbReference type="PIRSF" id="PIRSF006336">
    <property type="entry name" value="B-gal"/>
    <property type="match status" value="1"/>
</dbReference>